<dbReference type="AlphaFoldDB" id="A0A4D7CCB3"/>
<sequence>MLRAMGHDSRQALDSCGLPADLFQAPGTAQAPLSAYFRLCEYVCVRAGDETLRVSQRPLLVGASDLVQARLHDCRTVEQALNAVATVYNILHGSKYNLVQRRAGQIAYIIDDSGFPYAPGHDAQFVMFTLECLLVLLHVILASMAEAPLAPHALRTRRPPAQGHQPHLDYWGTDPLCSGFLCGFLLRVRCSDSHRCRPQRHPVRPHGLRRRRAGAGAHGAAGTG</sequence>
<feature type="region of interest" description="Disordered" evidence="1">
    <location>
        <begin position="197"/>
        <end position="224"/>
    </location>
</feature>
<feature type="compositionally biased region" description="Basic residues" evidence="1">
    <location>
        <begin position="197"/>
        <end position="213"/>
    </location>
</feature>
<organism evidence="3 4">
    <name type="scientific">Hankyongella ginsenosidimutans</name>
    <dbReference type="NCBI Taxonomy" id="1763828"/>
    <lineage>
        <taxon>Bacteria</taxon>
        <taxon>Pseudomonadati</taxon>
        <taxon>Pseudomonadota</taxon>
        <taxon>Alphaproteobacteria</taxon>
        <taxon>Sphingomonadales</taxon>
        <taxon>Sphingomonadaceae</taxon>
        <taxon>Hankyongella</taxon>
    </lineage>
</organism>
<dbReference type="Proteomes" id="UP000298714">
    <property type="component" value="Chromosome"/>
</dbReference>
<evidence type="ECO:0000313" key="3">
    <source>
        <dbReference type="EMBL" id="QCI80232.1"/>
    </source>
</evidence>
<gene>
    <name evidence="3" type="ORF">E6W36_14125</name>
</gene>
<protein>
    <submittedName>
        <fullName evidence="3">AraC family transcriptional regulator</fullName>
    </submittedName>
</protein>
<keyword evidence="4" id="KW-1185">Reference proteome</keyword>
<dbReference type="Pfam" id="PF12625">
    <property type="entry name" value="Arabinose_bd"/>
    <property type="match status" value="1"/>
</dbReference>
<feature type="domain" description="HTH-type transcriptional regulator AraC-type N-terminal" evidence="2">
    <location>
        <begin position="6"/>
        <end position="175"/>
    </location>
</feature>
<evidence type="ECO:0000256" key="1">
    <source>
        <dbReference type="SAM" id="MobiDB-lite"/>
    </source>
</evidence>
<name>A0A4D7CCB3_9SPHN</name>
<evidence type="ECO:0000259" key="2">
    <source>
        <dbReference type="Pfam" id="PF12625"/>
    </source>
</evidence>
<dbReference type="EMBL" id="CP039704">
    <property type="protein sequence ID" value="QCI80232.1"/>
    <property type="molecule type" value="Genomic_DNA"/>
</dbReference>
<evidence type="ECO:0000313" key="4">
    <source>
        <dbReference type="Proteomes" id="UP000298714"/>
    </source>
</evidence>
<proteinExistence type="predicted"/>
<accession>A0A4D7CCB3</accession>
<dbReference type="KEGG" id="hgn:E6W36_14125"/>
<dbReference type="InterPro" id="IPR032687">
    <property type="entry name" value="AraC-type_N"/>
</dbReference>
<reference evidence="4" key="1">
    <citation type="submission" date="2019-04" db="EMBL/GenBank/DDBJ databases">
        <title>Complete genome sequence of Sphingomonas sp. W1-2-3.</title>
        <authorList>
            <person name="Im W.T."/>
        </authorList>
    </citation>
    <scope>NUCLEOTIDE SEQUENCE [LARGE SCALE GENOMIC DNA]</scope>
    <source>
        <strain evidence="4">W1-2-3</strain>
    </source>
</reference>